<evidence type="ECO:0000313" key="10">
    <source>
        <dbReference type="Proteomes" id="UP001302367"/>
    </source>
</evidence>
<comment type="similarity">
    <text evidence="1">Belongs to the R-transferase family.</text>
</comment>
<keyword evidence="4" id="KW-0012">Acyltransferase</keyword>
<dbReference type="PANTHER" id="PTHR21367:SF1">
    <property type="entry name" value="ARGINYL-TRNA--PROTEIN TRANSFERASE 1"/>
    <property type="match status" value="1"/>
</dbReference>
<dbReference type="AlphaFoldDB" id="A0A2G5ICE4"/>
<dbReference type="Proteomes" id="UP000230605">
    <property type="component" value="Chromosome 1"/>
</dbReference>
<organism evidence="7 9">
    <name type="scientific">Cercospora beticola</name>
    <name type="common">Sugarbeet leaf spot fungus</name>
    <dbReference type="NCBI Taxonomy" id="122368"/>
    <lineage>
        <taxon>Eukaryota</taxon>
        <taxon>Fungi</taxon>
        <taxon>Dikarya</taxon>
        <taxon>Ascomycota</taxon>
        <taxon>Pezizomycotina</taxon>
        <taxon>Dothideomycetes</taxon>
        <taxon>Dothideomycetidae</taxon>
        <taxon>Mycosphaerellales</taxon>
        <taxon>Mycosphaerellaceae</taxon>
        <taxon>Cercospora</taxon>
    </lineage>
</organism>
<dbReference type="PANTHER" id="PTHR21367">
    <property type="entry name" value="ARGININE-TRNA-PROTEIN TRANSFERASE 1"/>
    <property type="match status" value="1"/>
</dbReference>
<evidence type="ECO:0000259" key="5">
    <source>
        <dbReference type="Pfam" id="PF04376"/>
    </source>
</evidence>
<keyword evidence="3 7" id="KW-0808">Transferase</keyword>
<dbReference type="EC" id="2.3.2.8" evidence="2"/>
<dbReference type="EMBL" id="CP134184">
    <property type="protein sequence ID" value="WPA96465.1"/>
    <property type="molecule type" value="Genomic_DNA"/>
</dbReference>
<evidence type="ECO:0000256" key="2">
    <source>
        <dbReference type="ARBA" id="ARBA00012025"/>
    </source>
</evidence>
<dbReference type="Proteomes" id="UP001302367">
    <property type="component" value="Chromosome 1"/>
</dbReference>
<dbReference type="GO" id="GO:0005737">
    <property type="term" value="C:cytoplasm"/>
    <property type="evidence" value="ECO:0007669"/>
    <property type="project" value="TreeGrafter"/>
</dbReference>
<evidence type="ECO:0000313" key="8">
    <source>
        <dbReference type="EMBL" id="WPA96465.1"/>
    </source>
</evidence>
<reference evidence="8 10" key="2">
    <citation type="submission" date="2023-09" db="EMBL/GenBank/DDBJ databases">
        <title>Complete-Gapless Cercospora beticola genome.</title>
        <authorList>
            <person name="Wyatt N.A."/>
            <person name="Spanner R.E."/>
            <person name="Bolton M.D."/>
        </authorList>
    </citation>
    <scope>NUCLEOTIDE SEQUENCE [LARGE SCALE GENOMIC DNA]</scope>
    <source>
        <strain evidence="8">Cb09-40</strain>
    </source>
</reference>
<evidence type="ECO:0000256" key="1">
    <source>
        <dbReference type="ARBA" id="ARBA00009991"/>
    </source>
</evidence>
<sequence length="437" mass="49904">MQNCLSPAMSLLTPIGYQSGDCGYCRKSENSGRTPDSRASYYMRTKTLSPEHYQELMDRGWRRSGSLLYLPDAARSCCTHYTIRLPAAEFKPTKDQRQALNRWNHFVLGDEYTKAAALKYPRTREEKKRLKSEFDLTLAVHQSESSQLKPDIQPQHRFEVQLEPDCFSEEKFSLFDNYQRNVHGEGDDDISKSGFRRFLCGSPLKRRTEKDGKQLGSFHQCYRLDGRLIAMAVLDLLPHAVSGVYFLYHQDFESYAFGKISALREAALAREQGYQYYYMGYYIHTCKKMRYKADYKPQYVLDPHSLDWQPLNDELRALMESRRYASPSLEQKKQAQGQSDVEQETMFPIPLDAMNSGLSILTLGMPGVLPLSQLQEEIDLGSMKVSIGREMGVFLAQHIVSWNSGDFSDAKTIKGIFAELAAAVGPTVAREAIVDFT</sequence>
<evidence type="ECO:0000313" key="9">
    <source>
        <dbReference type="Proteomes" id="UP000230605"/>
    </source>
</evidence>
<dbReference type="SUPFAM" id="SSF55729">
    <property type="entry name" value="Acyl-CoA N-acyltransferases (Nat)"/>
    <property type="match status" value="1"/>
</dbReference>
<dbReference type="InterPro" id="IPR030700">
    <property type="entry name" value="N-end_Aminoacyl_Trfase"/>
</dbReference>
<evidence type="ECO:0000256" key="4">
    <source>
        <dbReference type="ARBA" id="ARBA00023315"/>
    </source>
</evidence>
<feature type="domain" description="N-end aminoacyl transferase N-terminal" evidence="5">
    <location>
        <begin position="21"/>
        <end position="98"/>
    </location>
</feature>
<dbReference type="InterPro" id="IPR007471">
    <property type="entry name" value="N-end_Aminoacyl_Trfase_N"/>
</dbReference>
<dbReference type="OrthoDB" id="74183at2759"/>
<dbReference type="Pfam" id="PF04377">
    <property type="entry name" value="ATE_C"/>
    <property type="match status" value="1"/>
</dbReference>
<reference evidence="7 9" key="1">
    <citation type="submission" date="2015-10" db="EMBL/GenBank/DDBJ databases">
        <title>The cercosporin biosynthetic gene cluster was horizontally transferred to several fungal lineages and shown to be expanded in Cercospora beticola based on microsynteny with recipient genomes.</title>
        <authorList>
            <person name="De Jonge R."/>
            <person name="Ebert M.K."/>
            <person name="Suttle J.C."/>
            <person name="Jurick Ii W.M."/>
            <person name="Secor G.A."/>
            <person name="Thomma B.P."/>
            <person name="Van De Peer Y."/>
            <person name="Bolton M.D."/>
        </authorList>
    </citation>
    <scope>NUCLEOTIDE SEQUENCE [LARGE SCALE GENOMIC DNA]</scope>
    <source>
        <strain evidence="7 9">09-40</strain>
    </source>
</reference>
<gene>
    <name evidence="7" type="ORF">CB0940_01040</name>
    <name evidence="8" type="ORF">RHO25_001072</name>
</gene>
<dbReference type="Pfam" id="PF04376">
    <property type="entry name" value="ATE_N"/>
    <property type="match status" value="1"/>
</dbReference>
<feature type="domain" description="N-end rule aminoacyl transferase C-terminal" evidence="6">
    <location>
        <begin position="170"/>
        <end position="302"/>
    </location>
</feature>
<evidence type="ECO:0000256" key="3">
    <source>
        <dbReference type="ARBA" id="ARBA00022679"/>
    </source>
</evidence>
<proteinExistence type="inferred from homology"/>
<dbReference type="GO" id="GO:0004057">
    <property type="term" value="F:arginyl-tRNA--protein transferase activity"/>
    <property type="evidence" value="ECO:0007669"/>
    <property type="project" value="UniProtKB-EC"/>
</dbReference>
<keyword evidence="10" id="KW-1185">Reference proteome</keyword>
<accession>A0A2G5ICE4</accession>
<dbReference type="InterPro" id="IPR016181">
    <property type="entry name" value="Acyl_CoA_acyltransferase"/>
</dbReference>
<dbReference type="InterPro" id="IPR007472">
    <property type="entry name" value="N-end_Aminoacyl_Trfase_C"/>
</dbReference>
<name>A0A2G5ICE4_CERBT</name>
<dbReference type="EMBL" id="LKMD01000100">
    <property type="protein sequence ID" value="PIB02382.1"/>
    <property type="molecule type" value="Genomic_DNA"/>
</dbReference>
<protein>
    <recommendedName>
        <fullName evidence="2">arginyltransferase</fullName>
        <ecNumber evidence="2">2.3.2.8</ecNumber>
    </recommendedName>
</protein>
<evidence type="ECO:0000313" key="7">
    <source>
        <dbReference type="EMBL" id="PIB02382.1"/>
    </source>
</evidence>
<evidence type="ECO:0000259" key="6">
    <source>
        <dbReference type="Pfam" id="PF04377"/>
    </source>
</evidence>